<dbReference type="Proteomes" id="UP000054370">
    <property type="component" value="Unassembled WGS sequence"/>
</dbReference>
<accession>A0A087IGQ9</accession>
<feature type="domain" description="NAD-dependent epimerase/dehydratase" evidence="2">
    <location>
        <begin position="7"/>
        <end position="231"/>
    </location>
</feature>
<sequence length="308" mass="34164">MEACMKILLTGGTGFIGSELLKTLSSHQILLLTRNIEAAKKNLSFVDLGNIQYLDDLSSLQDLNDIDAVINLAGEPIADKRWSAAQKKAICDSRWQVTEALVELIHASAKPPAVFISGSAVGYYGDQQAHPFDECLHVHSAGFTHTVCAHWEQIAKRAQSDLTRVCLLRTGVVLAPHGGALKKMLLPYQFGLGGPIGSGKQYLPWIHLQDMVRAIVFLLETPHAQGEYNVCAPHPVSNKEFSRALAKSLHRPHFLWTPKWVMTLMMGESSCLLFDSIRAKPKRLTELGFTFHFSRIEPALNHLLKAKH</sequence>
<evidence type="ECO:0000313" key="4">
    <source>
        <dbReference type="EMBL" id="HAS8540024.1"/>
    </source>
</evidence>
<dbReference type="InterPro" id="IPR036291">
    <property type="entry name" value="NAD(P)-bd_dom_sf"/>
</dbReference>
<dbReference type="InterPro" id="IPR001509">
    <property type="entry name" value="Epimerase_deHydtase"/>
</dbReference>
<reference evidence="4" key="2">
    <citation type="journal article" date="2018" name="Genome Biol.">
        <title>SKESA: strategic k-mer extension for scrupulous assemblies.</title>
        <authorList>
            <person name="Souvorov A."/>
            <person name="Agarwala R."/>
            <person name="Lipman D.J."/>
        </authorList>
    </citation>
    <scope>NUCLEOTIDE SEQUENCE</scope>
    <source>
        <strain evidence="4">BCW_3452</strain>
    </source>
</reference>
<organism evidence="4">
    <name type="scientific">Vibrio vulnificus</name>
    <dbReference type="NCBI Taxonomy" id="672"/>
    <lineage>
        <taxon>Bacteria</taxon>
        <taxon>Pseudomonadati</taxon>
        <taxon>Pseudomonadota</taxon>
        <taxon>Gammaproteobacteria</taxon>
        <taxon>Vibrionales</taxon>
        <taxon>Vibrionaceae</taxon>
        <taxon>Vibrio</taxon>
    </lineage>
</organism>
<evidence type="ECO:0000256" key="1">
    <source>
        <dbReference type="ARBA" id="ARBA00009353"/>
    </source>
</evidence>
<protein>
    <submittedName>
        <fullName evidence="4">TIGR01777 family protein</fullName>
    </submittedName>
</protein>
<dbReference type="PANTHER" id="PTHR11092:SF0">
    <property type="entry name" value="EPIMERASE FAMILY PROTEIN SDR39U1"/>
    <property type="match status" value="1"/>
</dbReference>
<dbReference type="AlphaFoldDB" id="A0A087IGQ9"/>
<feature type="domain" description="DUF1731" evidence="3">
    <location>
        <begin position="257"/>
        <end position="303"/>
    </location>
</feature>
<dbReference type="OrthoDB" id="9801773at2"/>
<dbReference type="Pfam" id="PF08338">
    <property type="entry name" value="DUF1731"/>
    <property type="match status" value="1"/>
</dbReference>
<evidence type="ECO:0000259" key="3">
    <source>
        <dbReference type="Pfam" id="PF08338"/>
    </source>
</evidence>
<dbReference type="InterPro" id="IPR010099">
    <property type="entry name" value="SDR39U1"/>
</dbReference>
<dbReference type="NCBIfam" id="TIGR01777">
    <property type="entry name" value="yfcH"/>
    <property type="match status" value="1"/>
</dbReference>
<proteinExistence type="inferred from homology"/>
<comment type="similarity">
    <text evidence="1">Belongs to the NAD(P)-dependent epimerase/dehydratase family. SDR39U1 subfamily.</text>
</comment>
<dbReference type="Proteomes" id="UP000863257">
    <property type="component" value="Unassembled WGS sequence"/>
</dbReference>
<name>A0A087IGQ9_VIBVL</name>
<evidence type="ECO:0000313" key="6">
    <source>
        <dbReference type="Proteomes" id="UP000054370"/>
    </source>
</evidence>
<dbReference type="Gene3D" id="3.40.50.720">
    <property type="entry name" value="NAD(P)-binding Rossmann-like Domain"/>
    <property type="match status" value="1"/>
</dbReference>
<reference evidence="4" key="3">
    <citation type="submission" date="2019-01" db="EMBL/GenBank/DDBJ databases">
        <authorList>
            <consortium name="NCBI Pathogen Detection Project"/>
        </authorList>
    </citation>
    <scope>NUCLEOTIDE SEQUENCE</scope>
    <source>
        <strain evidence="4">BCW_3452</strain>
    </source>
</reference>
<dbReference type="EMBL" id="DACRBY010000010">
    <property type="protein sequence ID" value="HAS8540024.1"/>
    <property type="molecule type" value="Genomic_DNA"/>
</dbReference>
<gene>
    <name evidence="5" type="ORF">AL548_020590</name>
    <name evidence="4" type="ORF">I7730_09505</name>
</gene>
<reference evidence="5 6" key="1">
    <citation type="submission" date="2017-12" db="EMBL/GenBank/DDBJ databases">
        <title>FDA dAtabase for Regulatory Grade micrObial Sequences (FDA-ARGOS): Supporting development and validation of Infectious Disease Dx tests.</title>
        <authorList>
            <person name="Hoffmann M."/>
            <person name="Allard M."/>
            <person name="Evans P."/>
            <person name="Brown E."/>
            <person name="Tallon L.J."/>
            <person name="Sadzewicz L."/>
            <person name="Sengamalay N."/>
            <person name="Ott S."/>
            <person name="Godinez A."/>
            <person name="Nagaraj S."/>
            <person name="Vavikolanu K."/>
            <person name="Aluvathingal J."/>
            <person name="Nadendla S."/>
            <person name="Hobson J."/>
            <person name="Sichtig H."/>
        </authorList>
    </citation>
    <scope>NUCLEOTIDE SEQUENCE [LARGE SCALE GENOMIC DNA]</scope>
    <source>
        <strain evidence="6">ATCC 29307</strain>
        <strain evidence="5">FDAARGOS_118</strain>
    </source>
</reference>
<dbReference type="InterPro" id="IPR013549">
    <property type="entry name" value="DUF1731"/>
</dbReference>
<evidence type="ECO:0000259" key="2">
    <source>
        <dbReference type="Pfam" id="PF01370"/>
    </source>
</evidence>
<dbReference type="EMBL" id="LOSH02000004">
    <property type="protein sequence ID" value="PNM68466.1"/>
    <property type="molecule type" value="Genomic_DNA"/>
</dbReference>
<evidence type="ECO:0000313" key="5">
    <source>
        <dbReference type="EMBL" id="PNM68466.1"/>
    </source>
</evidence>
<comment type="caution">
    <text evidence="4">The sequence shown here is derived from an EMBL/GenBank/DDBJ whole genome shotgun (WGS) entry which is preliminary data.</text>
</comment>
<keyword evidence="6" id="KW-1185">Reference proteome</keyword>
<dbReference type="PANTHER" id="PTHR11092">
    <property type="entry name" value="SUGAR NUCLEOTIDE EPIMERASE RELATED"/>
    <property type="match status" value="1"/>
</dbReference>
<dbReference type="SUPFAM" id="SSF51735">
    <property type="entry name" value="NAD(P)-binding Rossmann-fold domains"/>
    <property type="match status" value="1"/>
</dbReference>
<dbReference type="Pfam" id="PF01370">
    <property type="entry name" value="Epimerase"/>
    <property type="match status" value="1"/>
</dbReference>
<dbReference type="CDD" id="cd05242">
    <property type="entry name" value="SDR_a8"/>
    <property type="match status" value="1"/>
</dbReference>